<accession>A0A2T7DRD8</accession>
<protein>
    <submittedName>
        <fullName evidence="1">Uncharacterized protein</fullName>
    </submittedName>
</protein>
<gene>
    <name evidence="1" type="ORF">GQ55_5G485100</name>
</gene>
<proteinExistence type="predicted"/>
<sequence>MARALHVVAWCALERLEKAAGLATRVHVRFHQRRQVRSPAHRIRRIQSFDSSCRRLLAFVLLSRVAEKSTVIDLF</sequence>
<keyword evidence="2" id="KW-1185">Reference proteome</keyword>
<dbReference type="AlphaFoldDB" id="A0A2T7DRD8"/>
<reference evidence="1 2" key="1">
    <citation type="submission" date="2018-04" db="EMBL/GenBank/DDBJ databases">
        <title>WGS assembly of Panicum hallii var. hallii HAL2.</title>
        <authorList>
            <person name="Lovell J."/>
            <person name="Jenkins J."/>
            <person name="Lowry D."/>
            <person name="Mamidi S."/>
            <person name="Sreedasyam A."/>
            <person name="Weng X."/>
            <person name="Barry K."/>
            <person name="Bonette J."/>
            <person name="Campitelli B."/>
            <person name="Daum C."/>
            <person name="Gordon S."/>
            <person name="Gould B."/>
            <person name="Lipzen A."/>
            <person name="MacQueen A."/>
            <person name="Palacio-Mejia J."/>
            <person name="Plott C."/>
            <person name="Shakirov E."/>
            <person name="Shu S."/>
            <person name="Yoshinaga Y."/>
            <person name="Zane M."/>
            <person name="Rokhsar D."/>
            <person name="Grimwood J."/>
            <person name="Schmutz J."/>
            <person name="Juenger T."/>
        </authorList>
    </citation>
    <scope>NUCLEOTIDE SEQUENCE [LARGE SCALE GENOMIC DNA]</scope>
    <source>
        <strain evidence="2">cv. HAL2</strain>
    </source>
</reference>
<evidence type="ECO:0000313" key="1">
    <source>
        <dbReference type="EMBL" id="PUZ58131.1"/>
    </source>
</evidence>
<dbReference type="Proteomes" id="UP000244336">
    <property type="component" value="Chromosome 5"/>
</dbReference>
<organism evidence="1 2">
    <name type="scientific">Panicum hallii var. hallii</name>
    <dbReference type="NCBI Taxonomy" id="1504633"/>
    <lineage>
        <taxon>Eukaryota</taxon>
        <taxon>Viridiplantae</taxon>
        <taxon>Streptophyta</taxon>
        <taxon>Embryophyta</taxon>
        <taxon>Tracheophyta</taxon>
        <taxon>Spermatophyta</taxon>
        <taxon>Magnoliopsida</taxon>
        <taxon>Liliopsida</taxon>
        <taxon>Poales</taxon>
        <taxon>Poaceae</taxon>
        <taxon>PACMAD clade</taxon>
        <taxon>Panicoideae</taxon>
        <taxon>Panicodae</taxon>
        <taxon>Paniceae</taxon>
        <taxon>Panicinae</taxon>
        <taxon>Panicum</taxon>
        <taxon>Panicum sect. Panicum</taxon>
    </lineage>
</organism>
<dbReference type="EMBL" id="CM009753">
    <property type="protein sequence ID" value="PUZ58131.1"/>
    <property type="molecule type" value="Genomic_DNA"/>
</dbReference>
<evidence type="ECO:0000313" key="2">
    <source>
        <dbReference type="Proteomes" id="UP000244336"/>
    </source>
</evidence>
<dbReference type="Gramene" id="PUZ58131">
    <property type="protein sequence ID" value="PUZ58131"/>
    <property type="gene ID" value="GQ55_5G485100"/>
</dbReference>
<name>A0A2T7DRD8_9POAL</name>